<reference evidence="2" key="1">
    <citation type="journal article" date="2010" name="Nat. Biotechnol.">
        <title>Draft genome sequence of the oilseed species Ricinus communis.</title>
        <authorList>
            <person name="Chan A.P."/>
            <person name="Crabtree J."/>
            <person name="Zhao Q."/>
            <person name="Lorenzi H."/>
            <person name="Orvis J."/>
            <person name="Puiu D."/>
            <person name="Melake-Berhan A."/>
            <person name="Jones K.M."/>
            <person name="Redman J."/>
            <person name="Chen G."/>
            <person name="Cahoon E.B."/>
            <person name="Gedil M."/>
            <person name="Stanke M."/>
            <person name="Haas B.J."/>
            <person name="Wortman J.R."/>
            <person name="Fraser-Liggett C.M."/>
            <person name="Ravel J."/>
            <person name="Rabinowicz P.D."/>
        </authorList>
    </citation>
    <scope>NUCLEOTIDE SEQUENCE [LARGE SCALE GENOMIC DNA]</scope>
    <source>
        <strain evidence="2">cv. Hale</strain>
    </source>
</reference>
<dbReference type="Proteomes" id="UP000008311">
    <property type="component" value="Unassembled WGS sequence"/>
</dbReference>
<evidence type="ECO:0000313" key="2">
    <source>
        <dbReference type="Proteomes" id="UP000008311"/>
    </source>
</evidence>
<organism evidence="1 2">
    <name type="scientific">Ricinus communis</name>
    <name type="common">Castor bean</name>
    <dbReference type="NCBI Taxonomy" id="3988"/>
    <lineage>
        <taxon>Eukaryota</taxon>
        <taxon>Viridiplantae</taxon>
        <taxon>Streptophyta</taxon>
        <taxon>Embryophyta</taxon>
        <taxon>Tracheophyta</taxon>
        <taxon>Spermatophyta</taxon>
        <taxon>Magnoliopsida</taxon>
        <taxon>eudicotyledons</taxon>
        <taxon>Gunneridae</taxon>
        <taxon>Pentapetalae</taxon>
        <taxon>rosids</taxon>
        <taxon>fabids</taxon>
        <taxon>Malpighiales</taxon>
        <taxon>Euphorbiaceae</taxon>
        <taxon>Acalyphoideae</taxon>
        <taxon>Acalypheae</taxon>
        <taxon>Ricinus</taxon>
    </lineage>
</organism>
<dbReference type="AlphaFoldDB" id="B9S3Z9"/>
<accession>B9S3Z9</accession>
<proteinExistence type="predicted"/>
<sequence>MIIAAVYGGRGPPSIIGNSNLKTFPVFVPPSVNWAADAICKRALSCYRFCGDSVSQRECIMCNAYQ</sequence>
<evidence type="ECO:0000313" key="1">
    <source>
        <dbReference type="EMBL" id="EEF41680.1"/>
    </source>
</evidence>
<name>B9S3Z9_RICCO</name>
<dbReference type="InParanoid" id="B9S3Z9"/>
<keyword evidence="2" id="KW-1185">Reference proteome</keyword>
<dbReference type="EMBL" id="EQ973863">
    <property type="protein sequence ID" value="EEF41680.1"/>
    <property type="molecule type" value="Genomic_DNA"/>
</dbReference>
<gene>
    <name evidence="1" type="ORF">RCOM_0557260</name>
</gene>
<protein>
    <submittedName>
        <fullName evidence="1">Uncharacterized protein</fullName>
    </submittedName>
</protein>